<sequence>MNKILATLLFFGLLGFSFFGVALIAQAITPSLSIQNSGGGDSVQVNVSGDAYANVVLYYQSYNYGSQSRSIGTTGPSGHLSTSLSSSFLGVNTGSSVYVVVNGQTSPSVIWPGSSNCFGNNCSGGTITLSQTGINLGINQSRTVSISGGSQPYSLYPSLLGVFQASIGGNTLTIWGQSSGSGSVQICSSGVNAGGSGCATIYVTVDGFNNNASIYLSPSNLNLNVGSNATISISGGNFGYSGNYYISSNSNQNIASTSINGSTINVYGQNSGTTSITVCQSNGGQCTSATITVNSGGFNNYVPTAVTFSQSSLNINSGESRVISIYGGSSSSYNLAYNSNPNALQATVSGSTLSITGRFGVAGVIVVCSTSDSCGAVTVLVNGNNNNNFPPNSGNWTFCVVENQTCYFSGSRQVRYGANNSYFYRTFTGSVFCSNGVFGDPIFGVFKKCEISY</sequence>
<dbReference type="Proteomes" id="UP000230232">
    <property type="component" value="Unassembled WGS sequence"/>
</dbReference>
<evidence type="ECO:0000313" key="2">
    <source>
        <dbReference type="Proteomes" id="UP000230232"/>
    </source>
</evidence>
<dbReference type="AlphaFoldDB" id="A0A2H0R4Y1"/>
<protein>
    <submittedName>
        <fullName evidence="1">Uncharacterized protein</fullName>
    </submittedName>
</protein>
<reference evidence="1 2" key="1">
    <citation type="submission" date="2017-09" db="EMBL/GenBank/DDBJ databases">
        <title>Depth-based differentiation of microbial function through sediment-hosted aquifers and enrichment of novel symbionts in the deep terrestrial subsurface.</title>
        <authorList>
            <person name="Probst A.J."/>
            <person name="Ladd B."/>
            <person name="Jarett J.K."/>
            <person name="Geller-Mcgrath D.E."/>
            <person name="Sieber C.M."/>
            <person name="Emerson J.B."/>
            <person name="Anantharaman K."/>
            <person name="Thomas B.C."/>
            <person name="Malmstrom R."/>
            <person name="Stieglmeier M."/>
            <person name="Klingl A."/>
            <person name="Woyke T."/>
            <person name="Ryan C.M."/>
            <person name="Banfield J.F."/>
        </authorList>
    </citation>
    <scope>NUCLEOTIDE SEQUENCE [LARGE SCALE GENOMIC DNA]</scope>
    <source>
        <strain evidence="1">CG10_big_fil_rev_8_21_14_0_10_46_23</strain>
    </source>
</reference>
<dbReference type="EMBL" id="PCXO01000004">
    <property type="protein sequence ID" value="PIR41567.1"/>
    <property type="molecule type" value="Genomic_DNA"/>
</dbReference>
<organism evidence="1 2">
    <name type="scientific">Candidatus Yanofskybacteria bacterium CG10_big_fil_rev_8_21_14_0_10_46_23</name>
    <dbReference type="NCBI Taxonomy" id="1975098"/>
    <lineage>
        <taxon>Bacteria</taxon>
        <taxon>Candidatus Yanofskyibacteriota</taxon>
    </lineage>
</organism>
<comment type="caution">
    <text evidence="1">The sequence shown here is derived from an EMBL/GenBank/DDBJ whole genome shotgun (WGS) entry which is preliminary data.</text>
</comment>
<evidence type="ECO:0000313" key="1">
    <source>
        <dbReference type="EMBL" id="PIR41567.1"/>
    </source>
</evidence>
<gene>
    <name evidence="1" type="ORF">COV31_00455</name>
</gene>
<name>A0A2H0R4Y1_9BACT</name>
<proteinExistence type="predicted"/>
<accession>A0A2H0R4Y1</accession>
<dbReference type="Gene3D" id="2.60.40.1080">
    <property type="match status" value="1"/>
</dbReference>